<evidence type="ECO:0000256" key="1">
    <source>
        <dbReference type="SAM" id="MobiDB-lite"/>
    </source>
</evidence>
<proteinExistence type="predicted"/>
<dbReference type="Pfam" id="PF20057">
    <property type="entry name" value="DUF6456"/>
    <property type="match status" value="1"/>
</dbReference>
<comment type="caution">
    <text evidence="3">The sequence shown here is derived from an EMBL/GenBank/DDBJ whole genome shotgun (WGS) entry which is preliminary data.</text>
</comment>
<dbReference type="InterPro" id="IPR045599">
    <property type="entry name" value="DUF6456"/>
</dbReference>
<accession>A0ABS0SDV6</accession>
<dbReference type="RefSeq" id="WP_198476884.1">
    <property type="nucleotide sequence ID" value="NZ_JADGMQ010000008.1"/>
</dbReference>
<feature type="domain" description="DUF6456" evidence="2">
    <location>
        <begin position="73"/>
        <end position="185"/>
    </location>
</feature>
<organism evidence="3 4">
    <name type="scientific">Aquamicrobium zhengzhouense</name>
    <dbReference type="NCBI Taxonomy" id="2781738"/>
    <lineage>
        <taxon>Bacteria</taxon>
        <taxon>Pseudomonadati</taxon>
        <taxon>Pseudomonadota</taxon>
        <taxon>Alphaproteobacteria</taxon>
        <taxon>Hyphomicrobiales</taxon>
        <taxon>Phyllobacteriaceae</taxon>
        <taxon>Aquamicrobium</taxon>
    </lineage>
</organism>
<dbReference type="EMBL" id="JADGMQ010000008">
    <property type="protein sequence ID" value="MBI1621484.1"/>
    <property type="molecule type" value="Genomic_DNA"/>
</dbReference>
<feature type="compositionally biased region" description="Basic residues" evidence="1">
    <location>
        <begin position="1"/>
        <end position="11"/>
    </location>
</feature>
<protein>
    <recommendedName>
        <fullName evidence="2">DUF6456 domain-containing protein</fullName>
    </recommendedName>
</protein>
<sequence>MSKKTQAKQKRPTISQQEKEQVRARRAVGHFEALHLDQFGRYRLAVGTAEASRQYDLSKGGIVRVRNVDPLKGILSLTQKQREAGERYRADFELAAREGLKTGTVQERVDGGGVAASIADHLIDNHKIMAAARDALVYPEIVSVMDAVCGMGMSLKEVAERANVVRDIPSQLLRMGLERLVLHYSQQGASRHG</sequence>
<dbReference type="Proteomes" id="UP000601789">
    <property type="component" value="Unassembled WGS sequence"/>
</dbReference>
<feature type="region of interest" description="Disordered" evidence="1">
    <location>
        <begin position="1"/>
        <end position="20"/>
    </location>
</feature>
<name>A0ABS0SDV6_9HYPH</name>
<evidence type="ECO:0000313" key="3">
    <source>
        <dbReference type="EMBL" id="MBI1621484.1"/>
    </source>
</evidence>
<reference evidence="3 4" key="1">
    <citation type="submission" date="2020-10" db="EMBL/GenBank/DDBJ databases">
        <title>Aquamicrobium zhengzhouensis sp. nov., a exopolysaccharide producing bacterium isolated from farmland soil.</title>
        <authorList>
            <person name="Wang X."/>
        </authorList>
    </citation>
    <scope>NUCLEOTIDE SEQUENCE [LARGE SCALE GENOMIC DNA]</scope>
    <source>
        <strain evidence="4">cd-1</strain>
    </source>
</reference>
<evidence type="ECO:0000259" key="2">
    <source>
        <dbReference type="Pfam" id="PF20057"/>
    </source>
</evidence>
<evidence type="ECO:0000313" key="4">
    <source>
        <dbReference type="Proteomes" id="UP000601789"/>
    </source>
</evidence>
<gene>
    <name evidence="3" type="ORF">IOD40_12520</name>
</gene>
<keyword evidence="4" id="KW-1185">Reference proteome</keyword>